<feature type="region of interest" description="Disordered" evidence="1">
    <location>
        <begin position="62"/>
        <end position="90"/>
    </location>
</feature>
<dbReference type="Gramene" id="OGLUM05G14450.1">
    <property type="protein sequence ID" value="OGLUM05G14450.1"/>
    <property type="gene ID" value="OGLUM05G14450"/>
</dbReference>
<dbReference type="HOGENOM" id="CLU_2444446_0_0_1"/>
<proteinExistence type="predicted"/>
<evidence type="ECO:0000313" key="3">
    <source>
        <dbReference type="Proteomes" id="UP000026961"/>
    </source>
</evidence>
<evidence type="ECO:0000256" key="1">
    <source>
        <dbReference type="SAM" id="MobiDB-lite"/>
    </source>
</evidence>
<dbReference type="Proteomes" id="UP000026961">
    <property type="component" value="Chromosome 5"/>
</dbReference>
<reference evidence="2" key="2">
    <citation type="submission" date="2018-05" db="EMBL/GenBank/DDBJ databases">
        <title>OgluRS3 (Oryza glumaepatula Reference Sequence Version 3).</title>
        <authorList>
            <person name="Zhang J."/>
            <person name="Kudrna D."/>
            <person name="Lee S."/>
            <person name="Talag J."/>
            <person name="Welchert J."/>
            <person name="Wing R.A."/>
        </authorList>
    </citation>
    <scope>NUCLEOTIDE SEQUENCE [LARGE SCALE GENOMIC DNA]</scope>
</reference>
<keyword evidence="3" id="KW-1185">Reference proteome</keyword>
<accession>A0A0D9ZY54</accession>
<dbReference type="EnsemblPlants" id="OGLUM05G14450.1">
    <property type="protein sequence ID" value="OGLUM05G14450.1"/>
    <property type="gene ID" value="OGLUM05G14450"/>
</dbReference>
<evidence type="ECO:0000313" key="2">
    <source>
        <dbReference type="EnsemblPlants" id="OGLUM05G14450.1"/>
    </source>
</evidence>
<protein>
    <submittedName>
        <fullName evidence="2">Uncharacterized protein</fullName>
    </submittedName>
</protein>
<organism evidence="2">
    <name type="scientific">Oryza glumipatula</name>
    <dbReference type="NCBI Taxonomy" id="40148"/>
    <lineage>
        <taxon>Eukaryota</taxon>
        <taxon>Viridiplantae</taxon>
        <taxon>Streptophyta</taxon>
        <taxon>Embryophyta</taxon>
        <taxon>Tracheophyta</taxon>
        <taxon>Spermatophyta</taxon>
        <taxon>Magnoliopsida</taxon>
        <taxon>Liliopsida</taxon>
        <taxon>Poales</taxon>
        <taxon>Poaceae</taxon>
        <taxon>BOP clade</taxon>
        <taxon>Oryzoideae</taxon>
        <taxon>Oryzeae</taxon>
        <taxon>Oryzinae</taxon>
        <taxon>Oryza</taxon>
    </lineage>
</organism>
<name>A0A0D9ZY54_9ORYZ</name>
<feature type="compositionally biased region" description="Basic residues" evidence="1">
    <location>
        <begin position="69"/>
        <end position="82"/>
    </location>
</feature>
<dbReference type="AlphaFoldDB" id="A0A0D9ZY54"/>
<sequence length="90" mass="9738">MPAGIAGAVSFSLTFATMAEARKGRPWICCRRIVGQIQRGLRGRGGRGVRAPLDLSGEKEIVEGETGRGRRVGGWRRKKKMSPSKTRSAA</sequence>
<reference evidence="2" key="1">
    <citation type="submission" date="2015-04" db="UniProtKB">
        <authorList>
            <consortium name="EnsemblPlants"/>
        </authorList>
    </citation>
    <scope>IDENTIFICATION</scope>
</reference>